<keyword evidence="1" id="KW-1133">Transmembrane helix</keyword>
<organism evidence="2 3">
    <name type="scientific">Nitrincola iocasae</name>
    <dbReference type="NCBI Taxonomy" id="2614693"/>
    <lineage>
        <taxon>Bacteria</taxon>
        <taxon>Pseudomonadati</taxon>
        <taxon>Pseudomonadota</taxon>
        <taxon>Gammaproteobacteria</taxon>
        <taxon>Oceanospirillales</taxon>
        <taxon>Oceanospirillaceae</taxon>
        <taxon>Nitrincola</taxon>
    </lineage>
</organism>
<dbReference type="RefSeq" id="WP_151057985.1">
    <property type="nucleotide sequence ID" value="NZ_CP044222.1"/>
</dbReference>
<sequence length="195" mass="22503">MTKEPRLINGKSIINFLLIGLCSSLIFFLTASWGFNIYLNDTNRYYEAANSLEPLLITHTTTYGFLIGAFGIFILASILLNSTLWKVFECNKMALYVKTEKILVACFIAAFFLMAPITIGGHFLTKYQITQKGYYYCGSLRLKDRFRGAFVLEEVDCYDDHLQRIMLQYGKNNQLILEEAHRYLREKQKTQAEQG</sequence>
<keyword evidence="3" id="KW-1185">Reference proteome</keyword>
<accession>A0A5J6LIQ9</accession>
<dbReference type="Proteomes" id="UP000325606">
    <property type="component" value="Chromosome"/>
</dbReference>
<evidence type="ECO:0000256" key="1">
    <source>
        <dbReference type="SAM" id="Phobius"/>
    </source>
</evidence>
<feature type="transmembrane region" description="Helical" evidence="1">
    <location>
        <begin position="12"/>
        <end position="35"/>
    </location>
</feature>
<protein>
    <submittedName>
        <fullName evidence="2">MFS transporter</fullName>
    </submittedName>
</protein>
<keyword evidence="1" id="KW-0472">Membrane</keyword>
<evidence type="ECO:0000313" key="3">
    <source>
        <dbReference type="Proteomes" id="UP000325606"/>
    </source>
</evidence>
<feature type="transmembrane region" description="Helical" evidence="1">
    <location>
        <begin position="102"/>
        <end position="124"/>
    </location>
</feature>
<dbReference type="AlphaFoldDB" id="A0A5J6LIQ9"/>
<dbReference type="EMBL" id="CP044222">
    <property type="protein sequence ID" value="QEW08001.1"/>
    <property type="molecule type" value="Genomic_DNA"/>
</dbReference>
<proteinExistence type="predicted"/>
<keyword evidence="1" id="KW-0812">Transmembrane</keyword>
<reference evidence="2 3" key="1">
    <citation type="submission" date="2019-09" db="EMBL/GenBank/DDBJ databases">
        <title>Nitrincola iocasae sp. nov., a bacterium isolated from the sediment collected at a cold seep field in South China Sea.</title>
        <authorList>
            <person name="Zhang H."/>
            <person name="Wang H."/>
            <person name="Li C."/>
        </authorList>
    </citation>
    <scope>NUCLEOTIDE SEQUENCE [LARGE SCALE GENOMIC DNA]</scope>
    <source>
        <strain evidence="2 3">KXZD1103</strain>
    </source>
</reference>
<dbReference type="KEGG" id="nik:F5I99_16725"/>
<name>A0A5J6LIQ9_9GAMM</name>
<evidence type="ECO:0000313" key="2">
    <source>
        <dbReference type="EMBL" id="QEW08001.1"/>
    </source>
</evidence>
<feature type="transmembrane region" description="Helical" evidence="1">
    <location>
        <begin position="55"/>
        <end position="81"/>
    </location>
</feature>
<gene>
    <name evidence="2" type="ORF">F5I99_16725</name>
</gene>